<proteinExistence type="predicted"/>
<dbReference type="Gene3D" id="1.10.510.10">
    <property type="entry name" value="Transferase(Phosphotransferase) domain 1"/>
    <property type="match status" value="1"/>
</dbReference>
<keyword evidence="2" id="KW-0723">Serine/threonine-protein kinase</keyword>
<evidence type="ECO:0000256" key="4">
    <source>
        <dbReference type="ARBA" id="ARBA00022741"/>
    </source>
</evidence>
<dbReference type="InterPro" id="IPR008271">
    <property type="entry name" value="Ser/Thr_kinase_AS"/>
</dbReference>
<dbReference type="OrthoDB" id="2018507at2759"/>
<feature type="domain" description="Protein kinase" evidence="9">
    <location>
        <begin position="36"/>
        <end position="304"/>
    </location>
</feature>
<reference evidence="11" key="1">
    <citation type="submission" date="2015-09" db="EMBL/GenBank/DDBJ databases">
        <authorList>
            <consortium name="Pathogen Informatics"/>
        </authorList>
    </citation>
    <scope>NUCLEOTIDE SEQUENCE [LARGE SCALE GENOMIC DNA]</scope>
    <source>
        <strain evidence="11">Lake Konstanz</strain>
    </source>
</reference>
<dbReference type="EC" id="2.7.11.1" evidence="1"/>
<dbReference type="SUPFAM" id="SSF56112">
    <property type="entry name" value="Protein kinase-like (PK-like)"/>
    <property type="match status" value="1"/>
</dbReference>
<keyword evidence="6" id="KW-0067">ATP-binding</keyword>
<evidence type="ECO:0000259" key="9">
    <source>
        <dbReference type="PROSITE" id="PS50011"/>
    </source>
</evidence>
<name>A0A0S4IXR9_BODSA</name>
<sequence length="463" mass="51069">MSTHAPPVKAKHAVALQPVGAEGGTAESIFVFGKYCEVIQKVSDGSKSVVYLCSNTGRIDSLPPRFAVKRMYFDLQHEAQSLAELELMKPLQCPYIVAVEEGEVARTQGKLCVSLVLEYCPDTLFHIVSKHHRERRTISEDTIWKLLCCIAGALGYLHALSPPIAHRDVKIENILVGSDGNFKLCDFGSATTTAYVCTTSADVTVATRDIALHTTLCYRAPEMADPWQRHRIDEQCDVWALGVVLYFVMHLKFPFEETHLSILNSTVEWPTFSRYSSDLKHVVSSCLVRDPSKRWTIFELIQFLKSTPSGRDFEFPVASRSSDWCAQSTAPQAQNVFTAHPSETSEPTQPFPQEKLSVAPAATNSTNATLFSMLQWDTFKPSPPVEVQPSINAKGPVLPQPARVENTANALDDLFSWDIDTKNDAAVSAPAAGQLDQFFAPQVAVPVKSLTISPSALDHIFGE</sequence>
<dbReference type="GO" id="GO:0005737">
    <property type="term" value="C:cytoplasm"/>
    <property type="evidence" value="ECO:0007669"/>
    <property type="project" value="TreeGrafter"/>
</dbReference>
<evidence type="ECO:0000256" key="7">
    <source>
        <dbReference type="ARBA" id="ARBA00047899"/>
    </source>
</evidence>
<keyword evidence="4" id="KW-0547">Nucleotide-binding</keyword>
<evidence type="ECO:0000256" key="3">
    <source>
        <dbReference type="ARBA" id="ARBA00022679"/>
    </source>
</evidence>
<evidence type="ECO:0000313" key="11">
    <source>
        <dbReference type="Proteomes" id="UP000051952"/>
    </source>
</evidence>
<gene>
    <name evidence="10" type="ORF">BSAL_67865</name>
</gene>
<dbReference type="PANTHER" id="PTHR22967">
    <property type="entry name" value="SERINE/THREONINE PROTEIN KINASE"/>
    <property type="match status" value="1"/>
</dbReference>
<dbReference type="PROSITE" id="PS50011">
    <property type="entry name" value="PROTEIN_KINASE_DOM"/>
    <property type="match status" value="1"/>
</dbReference>
<dbReference type="VEuPathDB" id="TriTrypDB:BSAL_67865"/>
<keyword evidence="11" id="KW-1185">Reference proteome</keyword>
<keyword evidence="5 10" id="KW-0418">Kinase</keyword>
<protein>
    <recommendedName>
        <fullName evidence="1">non-specific serine/threonine protein kinase</fullName>
        <ecNumber evidence="1">2.7.11.1</ecNumber>
    </recommendedName>
</protein>
<dbReference type="GO" id="GO:0005524">
    <property type="term" value="F:ATP binding"/>
    <property type="evidence" value="ECO:0007669"/>
    <property type="project" value="UniProtKB-KW"/>
</dbReference>
<dbReference type="Pfam" id="PF00069">
    <property type="entry name" value="Pkinase"/>
    <property type="match status" value="1"/>
</dbReference>
<dbReference type="EMBL" id="CYKH01000463">
    <property type="protein sequence ID" value="CUF96038.1"/>
    <property type="molecule type" value="Genomic_DNA"/>
</dbReference>
<comment type="catalytic activity">
    <reaction evidence="7">
        <text>L-threonyl-[protein] + ATP = O-phospho-L-threonyl-[protein] + ADP + H(+)</text>
        <dbReference type="Rhea" id="RHEA:46608"/>
        <dbReference type="Rhea" id="RHEA-COMP:11060"/>
        <dbReference type="Rhea" id="RHEA-COMP:11605"/>
        <dbReference type="ChEBI" id="CHEBI:15378"/>
        <dbReference type="ChEBI" id="CHEBI:30013"/>
        <dbReference type="ChEBI" id="CHEBI:30616"/>
        <dbReference type="ChEBI" id="CHEBI:61977"/>
        <dbReference type="ChEBI" id="CHEBI:456216"/>
        <dbReference type="EC" id="2.7.11.1"/>
    </reaction>
</comment>
<comment type="catalytic activity">
    <reaction evidence="8">
        <text>L-seryl-[protein] + ATP = O-phospho-L-seryl-[protein] + ADP + H(+)</text>
        <dbReference type="Rhea" id="RHEA:17989"/>
        <dbReference type="Rhea" id="RHEA-COMP:9863"/>
        <dbReference type="Rhea" id="RHEA-COMP:11604"/>
        <dbReference type="ChEBI" id="CHEBI:15378"/>
        <dbReference type="ChEBI" id="CHEBI:29999"/>
        <dbReference type="ChEBI" id="CHEBI:30616"/>
        <dbReference type="ChEBI" id="CHEBI:83421"/>
        <dbReference type="ChEBI" id="CHEBI:456216"/>
        <dbReference type="EC" id="2.7.11.1"/>
    </reaction>
</comment>
<dbReference type="PANTHER" id="PTHR22967:SF57">
    <property type="entry name" value="AUXILIN, ISOFORM A-RELATED"/>
    <property type="match status" value="1"/>
</dbReference>
<organism evidence="10 11">
    <name type="scientific">Bodo saltans</name>
    <name type="common">Flagellated protozoan</name>
    <dbReference type="NCBI Taxonomy" id="75058"/>
    <lineage>
        <taxon>Eukaryota</taxon>
        <taxon>Discoba</taxon>
        <taxon>Euglenozoa</taxon>
        <taxon>Kinetoplastea</taxon>
        <taxon>Metakinetoplastina</taxon>
        <taxon>Eubodonida</taxon>
        <taxon>Bodonidae</taxon>
        <taxon>Bodo</taxon>
    </lineage>
</organism>
<dbReference type="InterPro" id="IPR011009">
    <property type="entry name" value="Kinase-like_dom_sf"/>
</dbReference>
<dbReference type="InterPro" id="IPR000719">
    <property type="entry name" value="Prot_kinase_dom"/>
</dbReference>
<accession>A0A0S4IXR9</accession>
<evidence type="ECO:0000256" key="2">
    <source>
        <dbReference type="ARBA" id="ARBA00022527"/>
    </source>
</evidence>
<evidence type="ECO:0000256" key="5">
    <source>
        <dbReference type="ARBA" id="ARBA00022777"/>
    </source>
</evidence>
<evidence type="ECO:0000256" key="6">
    <source>
        <dbReference type="ARBA" id="ARBA00022840"/>
    </source>
</evidence>
<evidence type="ECO:0000256" key="8">
    <source>
        <dbReference type="ARBA" id="ARBA00048679"/>
    </source>
</evidence>
<keyword evidence="3" id="KW-0808">Transferase</keyword>
<dbReference type="GO" id="GO:0004674">
    <property type="term" value="F:protein serine/threonine kinase activity"/>
    <property type="evidence" value="ECO:0007669"/>
    <property type="project" value="UniProtKB-KW"/>
</dbReference>
<dbReference type="PROSITE" id="PS00108">
    <property type="entry name" value="PROTEIN_KINASE_ST"/>
    <property type="match status" value="1"/>
</dbReference>
<evidence type="ECO:0000256" key="1">
    <source>
        <dbReference type="ARBA" id="ARBA00012513"/>
    </source>
</evidence>
<dbReference type="SMART" id="SM00220">
    <property type="entry name" value="S_TKc"/>
    <property type="match status" value="1"/>
</dbReference>
<dbReference type="AlphaFoldDB" id="A0A0S4IXR9"/>
<dbReference type="Proteomes" id="UP000051952">
    <property type="component" value="Unassembled WGS sequence"/>
</dbReference>
<evidence type="ECO:0000313" key="10">
    <source>
        <dbReference type="EMBL" id="CUF96038.1"/>
    </source>
</evidence>